<evidence type="ECO:0000256" key="4">
    <source>
        <dbReference type="ARBA" id="ARBA00023136"/>
    </source>
</evidence>
<evidence type="ECO:0000256" key="2">
    <source>
        <dbReference type="ARBA" id="ARBA00022692"/>
    </source>
</evidence>
<dbReference type="GO" id="GO:0012505">
    <property type="term" value="C:endomembrane system"/>
    <property type="evidence" value="ECO:0007669"/>
    <property type="project" value="UniProtKB-SubCell"/>
</dbReference>
<keyword evidence="3 5" id="KW-1133">Transmembrane helix</keyword>
<feature type="transmembrane region" description="Helical" evidence="5">
    <location>
        <begin position="195"/>
        <end position="219"/>
    </location>
</feature>
<dbReference type="GO" id="GO:0005886">
    <property type="term" value="C:plasma membrane"/>
    <property type="evidence" value="ECO:0007669"/>
    <property type="project" value="UniProtKB-SubCell"/>
</dbReference>
<comment type="similarity">
    <text evidence="5">Belongs to the complex I subunit 2 family.</text>
</comment>
<comment type="caution">
    <text evidence="8">The sequence shown here is derived from an EMBL/GenBank/DDBJ whole genome shotgun (WGS) entry which is preliminary data.</text>
</comment>
<evidence type="ECO:0000256" key="3">
    <source>
        <dbReference type="ARBA" id="ARBA00022989"/>
    </source>
</evidence>
<feature type="transmembrane region" description="Helical" evidence="5">
    <location>
        <begin position="447"/>
        <end position="467"/>
    </location>
</feature>
<evidence type="ECO:0000256" key="5">
    <source>
        <dbReference type="HAMAP-Rule" id="MF_00445"/>
    </source>
</evidence>
<feature type="transmembrane region" description="Helical" evidence="5">
    <location>
        <begin position="487"/>
        <end position="508"/>
    </location>
</feature>
<feature type="transmembrane region" description="Helical" evidence="5">
    <location>
        <begin position="87"/>
        <end position="104"/>
    </location>
</feature>
<dbReference type="Proteomes" id="UP000291933">
    <property type="component" value="Unassembled WGS sequence"/>
</dbReference>
<dbReference type="NCBIfam" id="NF004441">
    <property type="entry name" value="PRK05777.1-4"/>
    <property type="match status" value="1"/>
</dbReference>
<feature type="transmembrane region" description="Helical" evidence="5">
    <location>
        <begin position="142"/>
        <end position="159"/>
    </location>
</feature>
<keyword evidence="5" id="KW-1278">Translocase</keyword>
<comment type="subcellular location">
    <subcellularLocation>
        <location evidence="5">Cell membrane</location>
        <topology evidence="5">Multi-pass membrane protein</topology>
    </subcellularLocation>
    <subcellularLocation>
        <location evidence="1">Endomembrane system</location>
        <topology evidence="1">Multi-pass membrane protein</topology>
    </subcellularLocation>
    <subcellularLocation>
        <location evidence="6">Membrane</location>
        <topology evidence="6">Multi-pass membrane protein</topology>
    </subcellularLocation>
</comment>
<dbReference type="GO" id="GO:0050136">
    <property type="term" value="F:NADH dehydrogenase (quinone) (non-electrogenic) activity"/>
    <property type="evidence" value="ECO:0007669"/>
    <property type="project" value="UniProtKB-UniRule"/>
</dbReference>
<dbReference type="InterPro" id="IPR001750">
    <property type="entry name" value="ND/Mrp_TM"/>
</dbReference>
<feature type="transmembrane region" description="Helical" evidence="5">
    <location>
        <begin position="411"/>
        <end position="435"/>
    </location>
</feature>
<dbReference type="InterPro" id="IPR010096">
    <property type="entry name" value="NADH-Q_OxRdtase_suN/2"/>
</dbReference>
<keyword evidence="8" id="KW-0560">Oxidoreductase</keyword>
<comment type="subunit">
    <text evidence="5">NDH-1 is composed of 14 different subunits. Subunits NuoA, H, J, K, L, M, N constitute the membrane sector of the complex.</text>
</comment>
<evidence type="ECO:0000259" key="7">
    <source>
        <dbReference type="Pfam" id="PF00361"/>
    </source>
</evidence>
<dbReference type="NCBIfam" id="TIGR01770">
    <property type="entry name" value="NDH_I_N"/>
    <property type="match status" value="1"/>
</dbReference>
<keyword evidence="5" id="KW-0520">NAD</keyword>
<dbReference type="GO" id="GO:0042773">
    <property type="term" value="P:ATP synthesis coupled electron transport"/>
    <property type="evidence" value="ECO:0007669"/>
    <property type="project" value="InterPro"/>
</dbReference>
<feature type="transmembrane region" description="Helical" evidence="5">
    <location>
        <begin position="279"/>
        <end position="300"/>
    </location>
</feature>
<protein>
    <recommendedName>
        <fullName evidence="5">NADH-quinone oxidoreductase subunit N</fullName>
        <ecNumber evidence="5">7.1.1.-</ecNumber>
    </recommendedName>
    <alternativeName>
        <fullName evidence="5">NADH dehydrogenase I subunit N</fullName>
    </alternativeName>
    <alternativeName>
        <fullName evidence="5">NDH-1 subunit N</fullName>
    </alternativeName>
</protein>
<evidence type="ECO:0000313" key="9">
    <source>
        <dbReference type="Proteomes" id="UP000291933"/>
    </source>
</evidence>
<organism evidence="8 9">
    <name type="scientific">Propioniciclava tarda</name>
    <dbReference type="NCBI Taxonomy" id="433330"/>
    <lineage>
        <taxon>Bacteria</taxon>
        <taxon>Bacillati</taxon>
        <taxon>Actinomycetota</taxon>
        <taxon>Actinomycetes</taxon>
        <taxon>Propionibacteriales</taxon>
        <taxon>Propionibacteriaceae</taxon>
        <taxon>Propioniciclava</taxon>
    </lineage>
</organism>
<keyword evidence="5" id="KW-0813">Transport</keyword>
<gene>
    <name evidence="5 8" type="primary">nuoN</name>
    <name evidence="8" type="ORF">ET996_10955</name>
</gene>
<comment type="function">
    <text evidence="5">NDH-1 shuttles electrons from NADH, via FMN and iron-sulfur (Fe-S) centers, to quinones in the respiratory chain. The immediate electron acceptor for the enzyme in this species is believed to be a menaquinone. Couples the redox reaction to proton translocation (for every two electrons transferred, four hydrogen ions are translocated across the cytoplasmic membrane), and thus conserves the redox energy in a proton gradient.</text>
</comment>
<reference evidence="8 9" key="1">
    <citation type="submission" date="2019-01" db="EMBL/GenBank/DDBJ databases">
        <title>Lactibacter flavus gen. nov., sp. nov., a novel bacterium of the family Propionibacteriaceae isolated from raw milk and dairy products.</title>
        <authorList>
            <person name="Huptas C."/>
            <person name="Wenning M."/>
            <person name="Breitenwieser F."/>
            <person name="Doll E."/>
            <person name="Von Neubeck M."/>
            <person name="Busse H.-J."/>
            <person name="Scherer S."/>
        </authorList>
    </citation>
    <scope>NUCLEOTIDE SEQUENCE [LARGE SCALE GENOMIC DNA]</scope>
    <source>
        <strain evidence="8 9">DSM 22130</strain>
    </source>
</reference>
<feature type="transmembrane region" description="Helical" evidence="5">
    <location>
        <begin position="165"/>
        <end position="183"/>
    </location>
</feature>
<feature type="transmembrane region" description="Helical" evidence="5">
    <location>
        <begin position="335"/>
        <end position="354"/>
    </location>
</feature>
<feature type="transmembrane region" description="Helical" evidence="5">
    <location>
        <begin position="239"/>
        <end position="258"/>
    </location>
</feature>
<feature type="transmembrane region" description="Helical" evidence="5">
    <location>
        <begin position="306"/>
        <end position="328"/>
    </location>
</feature>
<name>A0A4Q9KJQ5_PROTD</name>
<proteinExistence type="inferred from homology"/>
<feature type="transmembrane region" description="Helical" evidence="5">
    <location>
        <begin position="15"/>
        <end position="37"/>
    </location>
</feature>
<keyword evidence="5" id="KW-1003">Cell membrane</keyword>
<dbReference type="AlphaFoldDB" id="A0A4Q9KJQ5"/>
<feature type="transmembrane region" description="Helical" evidence="5">
    <location>
        <begin position="49"/>
        <end position="67"/>
    </location>
</feature>
<keyword evidence="9" id="KW-1185">Reference proteome</keyword>
<dbReference type="EMBL" id="SDMR01000014">
    <property type="protein sequence ID" value="TBT94395.1"/>
    <property type="molecule type" value="Genomic_DNA"/>
</dbReference>
<keyword evidence="2 5" id="KW-0812">Transmembrane</keyword>
<feature type="transmembrane region" description="Helical" evidence="5">
    <location>
        <begin position="366"/>
        <end position="390"/>
    </location>
</feature>
<dbReference type="GO" id="GO:0048038">
    <property type="term" value="F:quinone binding"/>
    <property type="evidence" value="ECO:0007669"/>
    <property type="project" value="UniProtKB-KW"/>
</dbReference>
<accession>A0A4Q9KJQ5</accession>
<dbReference type="EC" id="7.1.1.-" evidence="5"/>
<evidence type="ECO:0000256" key="6">
    <source>
        <dbReference type="RuleBase" id="RU000320"/>
    </source>
</evidence>
<dbReference type="OrthoDB" id="9811718at2"/>
<dbReference type="PANTHER" id="PTHR22773">
    <property type="entry name" value="NADH DEHYDROGENASE"/>
    <property type="match status" value="1"/>
</dbReference>
<dbReference type="GO" id="GO:0008137">
    <property type="term" value="F:NADH dehydrogenase (ubiquinone) activity"/>
    <property type="evidence" value="ECO:0007669"/>
    <property type="project" value="InterPro"/>
</dbReference>
<evidence type="ECO:0000256" key="1">
    <source>
        <dbReference type="ARBA" id="ARBA00004127"/>
    </source>
</evidence>
<keyword evidence="4 5" id="KW-0472">Membrane</keyword>
<comment type="catalytic activity">
    <reaction evidence="5">
        <text>a quinone + NADH + 5 H(+)(in) = a quinol + NAD(+) + 4 H(+)(out)</text>
        <dbReference type="Rhea" id="RHEA:57888"/>
        <dbReference type="ChEBI" id="CHEBI:15378"/>
        <dbReference type="ChEBI" id="CHEBI:24646"/>
        <dbReference type="ChEBI" id="CHEBI:57540"/>
        <dbReference type="ChEBI" id="CHEBI:57945"/>
        <dbReference type="ChEBI" id="CHEBI:132124"/>
    </reaction>
</comment>
<dbReference type="Pfam" id="PF00361">
    <property type="entry name" value="Proton_antipo_M"/>
    <property type="match status" value="1"/>
</dbReference>
<feature type="domain" description="NADH:quinone oxidoreductase/Mrp antiporter transmembrane" evidence="7">
    <location>
        <begin position="159"/>
        <end position="460"/>
    </location>
</feature>
<dbReference type="HAMAP" id="MF_00445">
    <property type="entry name" value="NDH1_NuoN_1"/>
    <property type="match status" value="1"/>
</dbReference>
<sequence>MLMPLFTAPTIEFSALAPILIVFGAACIGVLVDAIMIGRLRGWRDEVQMGLVIGSTLGAFAYVVWNARKGVKGPLAMGSIMLDGPTYVAWGALLVFGLLAIMVFRETKVNGGVTAFASSAATVPGSAEEVEADRYRLQQTEIFPLALFSIVGMMVFASANDLLTLFVGLEVFSLPLYLMCGMARRRRLVSQEASLKYFLLGALSSAFFLFGVALVYAYAGSFKLGDIATKMASPTYGSGLLYTGLILLASGLLFKVGVVPFHNWTPDVYMGAPTPVTGFMAICTKLAAVLATLRVFYVALGAERWSWQPVFATLAVATMVLGAVAGLTQRDVKRMLAYSSIAHAGFLLTAVVGANQTDLGRTPSSVASILFYMIAYGFATIGAFALVTMVRNEAGEDNSFAAWSGLAKKSPWVAGIMTVFLLSFAGIPLTAGFIGKWTVFASAWRGGYGWLVVVAVLASLVAAYFYLRLIGVMFAGEPAAKSYVGEASGWTWVPVAIGAAATIILGILPDAVLSMVSSLGAFLR</sequence>
<keyword evidence="5" id="KW-0874">Quinone</keyword>
<evidence type="ECO:0000313" key="8">
    <source>
        <dbReference type="EMBL" id="TBT94395.1"/>
    </source>
</evidence>